<dbReference type="EMBL" id="JAQFWP010000024">
    <property type="protein sequence ID" value="MDA2805701.1"/>
    <property type="molecule type" value="Genomic_DNA"/>
</dbReference>
<proteinExistence type="predicted"/>
<protein>
    <recommendedName>
        <fullName evidence="3">Tail assembly chaperone</fullName>
    </recommendedName>
</protein>
<keyword evidence="2" id="KW-1185">Reference proteome</keyword>
<accession>A0ABT4TMV7</accession>
<name>A0ABT4TMV7_9ACTN</name>
<evidence type="ECO:0008006" key="3">
    <source>
        <dbReference type="Google" id="ProtNLM"/>
    </source>
</evidence>
<sequence length="134" mass="14594">MESLKEAILAAEDTKQEDIDIPEWGGITVRVKGLSDAQIGAYQAGTTAMRMKSQRGGDVELEMRSQRAKLVVQALFDPDTDRRIFEDSDAPMLAQKNAGVVNGLFVLVQSLSGMDRTFDQQVKDAEGNSSGDQS</sequence>
<dbReference type="InterPro" id="IPR038556">
    <property type="entry name" value="TAC_Gp13-like_sf"/>
</dbReference>
<comment type="caution">
    <text evidence="1">The sequence shown here is derived from an EMBL/GenBank/DDBJ whole genome shotgun (WGS) entry which is preliminary data.</text>
</comment>
<reference evidence="1" key="1">
    <citation type="submission" date="2023-01" db="EMBL/GenBank/DDBJ databases">
        <title>Draft genome sequence of Nocardiopsis sp. LSu2-4 isolated from halophytes.</title>
        <authorList>
            <person name="Duangmal K."/>
            <person name="Chantavorakit T."/>
        </authorList>
    </citation>
    <scope>NUCLEOTIDE SEQUENCE</scope>
    <source>
        <strain evidence="1">LSu2-4</strain>
    </source>
</reference>
<evidence type="ECO:0000313" key="1">
    <source>
        <dbReference type="EMBL" id="MDA2805701.1"/>
    </source>
</evidence>
<dbReference type="Proteomes" id="UP001165685">
    <property type="component" value="Unassembled WGS sequence"/>
</dbReference>
<dbReference type="Gene3D" id="3.30.2220.20">
    <property type="entry name" value="Phage tail assembly chaperone gp13-like"/>
    <property type="match status" value="1"/>
</dbReference>
<dbReference type="RefSeq" id="WP_270678354.1">
    <property type="nucleotide sequence ID" value="NZ_JAQFWP010000024.1"/>
</dbReference>
<evidence type="ECO:0000313" key="2">
    <source>
        <dbReference type="Proteomes" id="UP001165685"/>
    </source>
</evidence>
<organism evidence="1 2">
    <name type="scientific">Nocardiopsis suaedae</name>
    <dbReference type="NCBI Taxonomy" id="3018444"/>
    <lineage>
        <taxon>Bacteria</taxon>
        <taxon>Bacillati</taxon>
        <taxon>Actinomycetota</taxon>
        <taxon>Actinomycetes</taxon>
        <taxon>Streptosporangiales</taxon>
        <taxon>Nocardiopsidaceae</taxon>
        <taxon>Nocardiopsis</taxon>
    </lineage>
</organism>
<gene>
    <name evidence="1" type="ORF">O4U47_14375</name>
</gene>